<feature type="active site" description="Proton acceptor" evidence="7">
    <location>
        <position position="23"/>
    </location>
</feature>
<comment type="caution">
    <text evidence="10">The sequence shown here is derived from an EMBL/GenBank/DDBJ whole genome shotgun (WGS) entry which is preliminary data.</text>
</comment>
<accession>A0A831W7M0</accession>
<dbReference type="AlphaFoldDB" id="A0A831W7M0"/>
<dbReference type="PROSITE" id="PS01196">
    <property type="entry name" value="PEPT_TRNA_HYDROL_2"/>
    <property type="match status" value="1"/>
</dbReference>
<dbReference type="GO" id="GO:0006515">
    <property type="term" value="P:protein quality control for misfolded or incompletely synthesized proteins"/>
    <property type="evidence" value="ECO:0007669"/>
    <property type="project" value="UniProtKB-UniRule"/>
</dbReference>
<dbReference type="InterPro" id="IPR036416">
    <property type="entry name" value="Pept_tRNA_hydro_sf"/>
</dbReference>
<organism evidence="10">
    <name type="scientific">Thiolapillus brandeum</name>
    <dbReference type="NCBI Taxonomy" id="1076588"/>
    <lineage>
        <taxon>Bacteria</taxon>
        <taxon>Pseudomonadati</taxon>
        <taxon>Pseudomonadota</taxon>
        <taxon>Gammaproteobacteria</taxon>
        <taxon>Chromatiales</taxon>
        <taxon>Sedimenticolaceae</taxon>
        <taxon>Thiolapillus</taxon>
    </lineage>
</organism>
<feature type="binding site" evidence="7">
    <location>
        <position position="18"/>
    </location>
    <ligand>
        <name>tRNA</name>
        <dbReference type="ChEBI" id="CHEBI:17843"/>
    </ligand>
</feature>
<dbReference type="EC" id="3.1.1.29" evidence="1 7"/>
<dbReference type="EMBL" id="DRLF01000133">
    <property type="protein sequence ID" value="HEC05898.1"/>
    <property type="molecule type" value="Genomic_DNA"/>
</dbReference>
<protein>
    <recommendedName>
        <fullName evidence="6 7">Peptidyl-tRNA hydrolase</fullName>
        <shortName evidence="7">Pth</shortName>
        <ecNumber evidence="1 7">3.1.1.29</ecNumber>
    </recommendedName>
</protein>
<evidence type="ECO:0000256" key="1">
    <source>
        <dbReference type="ARBA" id="ARBA00013260"/>
    </source>
</evidence>
<keyword evidence="3 7" id="KW-0378">Hydrolase</keyword>
<comment type="subcellular location">
    <subcellularLocation>
        <location evidence="7">Cytoplasm</location>
    </subcellularLocation>
</comment>
<sequence length="193" mass="21768">MQEGIRCIVGLGNPGDKYQHTRHNAGFWLADRLANRFGLQLRADNKFFGQTGKLSLPGGDCWLLKPMTFMNRSGQSASALARFYRFVPEQILVVHDELDLPAGSVRLKKGGGHGGHNGLRDIISALGSKDFYRLRLGIDHPGHRDQVTDYVLSRPSREDQQKLEQAIDTSIDHIEDLLEGNFQRFMNEVHRDS</sequence>
<comment type="function">
    <text evidence="7">Hydrolyzes ribosome-free peptidyl-tRNAs (with 1 or more amino acids incorporated), which drop off the ribosome during protein synthesis, or as a result of ribosome stalling.</text>
</comment>
<dbReference type="HAMAP" id="MF_00083">
    <property type="entry name" value="Pept_tRNA_hydro_bact"/>
    <property type="match status" value="1"/>
</dbReference>
<evidence type="ECO:0000313" key="10">
    <source>
        <dbReference type="EMBL" id="HEC05898.1"/>
    </source>
</evidence>
<dbReference type="GO" id="GO:0004045">
    <property type="term" value="F:peptidyl-tRNA hydrolase activity"/>
    <property type="evidence" value="ECO:0007669"/>
    <property type="project" value="UniProtKB-UniRule"/>
</dbReference>
<dbReference type="NCBIfam" id="TIGR00447">
    <property type="entry name" value="pth"/>
    <property type="match status" value="1"/>
</dbReference>
<gene>
    <name evidence="7" type="primary">pth</name>
    <name evidence="10" type="ORF">ENJ12_03550</name>
</gene>
<keyword evidence="7" id="KW-0963">Cytoplasm</keyword>
<comment type="subunit">
    <text evidence="7">Monomer.</text>
</comment>
<proteinExistence type="inferred from homology"/>
<dbReference type="CDD" id="cd00462">
    <property type="entry name" value="PTH"/>
    <property type="match status" value="1"/>
</dbReference>
<dbReference type="Gene3D" id="3.40.50.1470">
    <property type="entry name" value="Peptidyl-tRNA hydrolase"/>
    <property type="match status" value="1"/>
</dbReference>
<dbReference type="GO" id="GO:0005737">
    <property type="term" value="C:cytoplasm"/>
    <property type="evidence" value="ECO:0007669"/>
    <property type="project" value="UniProtKB-SubCell"/>
</dbReference>
<dbReference type="GO" id="GO:0072344">
    <property type="term" value="P:rescue of stalled ribosome"/>
    <property type="evidence" value="ECO:0007669"/>
    <property type="project" value="UniProtKB-UniRule"/>
</dbReference>
<keyword evidence="4 7" id="KW-0694">RNA-binding</keyword>
<feature type="site" description="Stabilizes the basic form of H active site to accept a proton" evidence="7">
    <location>
        <position position="96"/>
    </location>
</feature>
<comment type="catalytic activity">
    <reaction evidence="7 8">
        <text>an N-acyl-L-alpha-aminoacyl-tRNA + H2O = an N-acyl-L-amino acid + a tRNA + H(+)</text>
        <dbReference type="Rhea" id="RHEA:54448"/>
        <dbReference type="Rhea" id="RHEA-COMP:10123"/>
        <dbReference type="Rhea" id="RHEA-COMP:13883"/>
        <dbReference type="ChEBI" id="CHEBI:15377"/>
        <dbReference type="ChEBI" id="CHEBI:15378"/>
        <dbReference type="ChEBI" id="CHEBI:59874"/>
        <dbReference type="ChEBI" id="CHEBI:78442"/>
        <dbReference type="ChEBI" id="CHEBI:138191"/>
        <dbReference type="EC" id="3.1.1.29"/>
    </reaction>
</comment>
<dbReference type="PANTHER" id="PTHR17224">
    <property type="entry name" value="PEPTIDYL-TRNA HYDROLASE"/>
    <property type="match status" value="1"/>
</dbReference>
<feature type="site" description="Discriminates between blocked and unblocked aminoacyl-tRNA" evidence="7">
    <location>
        <position position="13"/>
    </location>
</feature>
<evidence type="ECO:0000256" key="9">
    <source>
        <dbReference type="RuleBase" id="RU004320"/>
    </source>
</evidence>
<dbReference type="InterPro" id="IPR018171">
    <property type="entry name" value="Pept_tRNA_hydro_CS"/>
</dbReference>
<evidence type="ECO:0000256" key="4">
    <source>
        <dbReference type="ARBA" id="ARBA00022884"/>
    </source>
</evidence>
<evidence type="ECO:0000256" key="6">
    <source>
        <dbReference type="ARBA" id="ARBA00050038"/>
    </source>
</evidence>
<evidence type="ECO:0000256" key="5">
    <source>
        <dbReference type="ARBA" id="ARBA00038063"/>
    </source>
</evidence>
<evidence type="ECO:0000256" key="8">
    <source>
        <dbReference type="RuleBase" id="RU000673"/>
    </source>
</evidence>
<evidence type="ECO:0000256" key="2">
    <source>
        <dbReference type="ARBA" id="ARBA00022555"/>
    </source>
</evidence>
<dbReference type="Pfam" id="PF01195">
    <property type="entry name" value="Pept_tRNA_hydro"/>
    <property type="match status" value="1"/>
</dbReference>
<evidence type="ECO:0000256" key="3">
    <source>
        <dbReference type="ARBA" id="ARBA00022801"/>
    </source>
</evidence>
<comment type="function">
    <text evidence="7">Catalyzes the release of premature peptidyl moieties from peptidyl-tRNA molecules trapped in stalled 50S ribosomal subunits, and thus maintains levels of free tRNAs and 50S ribosomes.</text>
</comment>
<dbReference type="FunFam" id="3.40.50.1470:FF:000001">
    <property type="entry name" value="Peptidyl-tRNA hydrolase"/>
    <property type="match status" value="1"/>
</dbReference>
<feature type="binding site" evidence="7">
    <location>
        <position position="117"/>
    </location>
    <ligand>
        <name>tRNA</name>
        <dbReference type="ChEBI" id="CHEBI:17843"/>
    </ligand>
</feature>
<evidence type="ECO:0000256" key="7">
    <source>
        <dbReference type="HAMAP-Rule" id="MF_00083"/>
    </source>
</evidence>
<feature type="binding site" evidence="7">
    <location>
        <position position="71"/>
    </location>
    <ligand>
        <name>tRNA</name>
        <dbReference type="ChEBI" id="CHEBI:17843"/>
    </ligand>
</feature>
<reference evidence="10" key="1">
    <citation type="journal article" date="2020" name="mSystems">
        <title>Genome- and Community-Level Interaction Insights into Carbon Utilization and Element Cycling Functions of Hydrothermarchaeota in Hydrothermal Sediment.</title>
        <authorList>
            <person name="Zhou Z."/>
            <person name="Liu Y."/>
            <person name="Xu W."/>
            <person name="Pan J."/>
            <person name="Luo Z.H."/>
            <person name="Li M."/>
        </authorList>
    </citation>
    <scope>NUCLEOTIDE SEQUENCE [LARGE SCALE GENOMIC DNA]</scope>
    <source>
        <strain evidence="10">HyVt-458</strain>
    </source>
</reference>
<name>A0A831W7M0_9GAMM</name>
<dbReference type="Proteomes" id="UP000886339">
    <property type="component" value="Unassembled WGS sequence"/>
</dbReference>
<comment type="similarity">
    <text evidence="5 7 9">Belongs to the PTH family.</text>
</comment>
<keyword evidence="2 7" id="KW-0820">tRNA-binding</keyword>
<dbReference type="SUPFAM" id="SSF53178">
    <property type="entry name" value="Peptidyl-tRNA hydrolase-like"/>
    <property type="match status" value="1"/>
</dbReference>
<dbReference type="GO" id="GO:0000049">
    <property type="term" value="F:tRNA binding"/>
    <property type="evidence" value="ECO:0007669"/>
    <property type="project" value="UniProtKB-UniRule"/>
</dbReference>
<dbReference type="PANTHER" id="PTHR17224:SF1">
    <property type="entry name" value="PEPTIDYL-TRNA HYDROLASE"/>
    <property type="match status" value="1"/>
</dbReference>
<feature type="binding site" evidence="7">
    <location>
        <position position="69"/>
    </location>
    <ligand>
        <name>tRNA</name>
        <dbReference type="ChEBI" id="CHEBI:17843"/>
    </ligand>
</feature>
<dbReference type="InterPro" id="IPR001328">
    <property type="entry name" value="Pept_tRNA_hydro"/>
</dbReference>
<dbReference type="PROSITE" id="PS01195">
    <property type="entry name" value="PEPT_TRNA_HYDROL_1"/>
    <property type="match status" value="1"/>
</dbReference>